<organism evidence="5 6">
    <name type="scientific">Microbacterium enclense</name>
    <dbReference type="NCBI Taxonomy" id="993073"/>
    <lineage>
        <taxon>Bacteria</taxon>
        <taxon>Bacillati</taxon>
        <taxon>Actinomycetota</taxon>
        <taxon>Actinomycetes</taxon>
        <taxon>Micrococcales</taxon>
        <taxon>Microbacteriaceae</taxon>
        <taxon>Microbacterium</taxon>
    </lineage>
</organism>
<keyword evidence="2" id="KW-0238">DNA-binding</keyword>
<accession>A0A1G6IA43</accession>
<sequence length="336" mass="34826">MTPRKPTLHDVAAGAGVSIAAASFALRGKTGVSDDTRDRVLAVARELGYRVNVPARSLRTARSAAVGLLLPVGTTHLPYYTDFAFGVVDAADRHGLSVILLPHRDDAAGGAPSAFVDGYIVIDASVEDVGVRALLDSGRPVVSGEHVFGAAGRASASVAIDHTGALARLLDHLHERGAQNIAAILPPDGTAWSRELAETYARWTSDRGRRHISRHISFVPTTDEVSAAVSDVLDIPGVDALVVAPSGSAPATLAAAARAGRRVGDDLLVAACVDEPAHALLSPTVTSIDLEARALGSACLDLLVEVWDAGELADPVRVAEARLIVRGSTAGRRPAV</sequence>
<dbReference type="SUPFAM" id="SSF53822">
    <property type="entry name" value="Periplasmic binding protein-like I"/>
    <property type="match status" value="1"/>
</dbReference>
<dbReference type="SUPFAM" id="SSF47413">
    <property type="entry name" value="lambda repressor-like DNA-binding domains"/>
    <property type="match status" value="1"/>
</dbReference>
<dbReference type="Gene3D" id="3.40.50.2300">
    <property type="match status" value="2"/>
</dbReference>
<evidence type="ECO:0000313" key="5">
    <source>
        <dbReference type="EMBL" id="SDC03419.1"/>
    </source>
</evidence>
<dbReference type="SMART" id="SM00354">
    <property type="entry name" value="HTH_LACI"/>
    <property type="match status" value="1"/>
</dbReference>
<keyword evidence="1" id="KW-0805">Transcription regulation</keyword>
<dbReference type="PROSITE" id="PS50932">
    <property type="entry name" value="HTH_LACI_2"/>
    <property type="match status" value="1"/>
</dbReference>
<dbReference type="RefSeq" id="WP_058231693.1">
    <property type="nucleotide sequence ID" value="NZ_FMYG01000003.1"/>
</dbReference>
<dbReference type="EMBL" id="FMYG01000003">
    <property type="protein sequence ID" value="SDC03419.1"/>
    <property type="molecule type" value="Genomic_DNA"/>
</dbReference>
<dbReference type="Pfam" id="PF13377">
    <property type="entry name" value="Peripla_BP_3"/>
    <property type="match status" value="1"/>
</dbReference>
<reference evidence="5 6" key="1">
    <citation type="submission" date="2016-09" db="EMBL/GenBank/DDBJ databases">
        <authorList>
            <person name="Capua I."/>
            <person name="De Benedictis P."/>
            <person name="Joannis T."/>
            <person name="Lombin L.H."/>
            <person name="Cattoli G."/>
        </authorList>
    </citation>
    <scope>NUCLEOTIDE SEQUENCE [LARGE SCALE GENOMIC DNA]</scope>
    <source>
        <strain evidence="5 6">NIO-1002</strain>
    </source>
</reference>
<dbReference type="InterPro" id="IPR010982">
    <property type="entry name" value="Lambda_DNA-bd_dom_sf"/>
</dbReference>
<name>A0A1G6IA43_9MICO</name>
<dbReference type="InterPro" id="IPR028082">
    <property type="entry name" value="Peripla_BP_I"/>
</dbReference>
<dbReference type="GO" id="GO:0003700">
    <property type="term" value="F:DNA-binding transcription factor activity"/>
    <property type="evidence" value="ECO:0007669"/>
    <property type="project" value="TreeGrafter"/>
</dbReference>
<evidence type="ECO:0000256" key="3">
    <source>
        <dbReference type="ARBA" id="ARBA00023163"/>
    </source>
</evidence>
<dbReference type="CDD" id="cd01392">
    <property type="entry name" value="HTH_LacI"/>
    <property type="match status" value="1"/>
</dbReference>
<dbReference type="PANTHER" id="PTHR30146:SF153">
    <property type="entry name" value="LACTOSE OPERON REPRESSOR"/>
    <property type="match status" value="1"/>
</dbReference>
<dbReference type="PANTHER" id="PTHR30146">
    <property type="entry name" value="LACI-RELATED TRANSCRIPTIONAL REPRESSOR"/>
    <property type="match status" value="1"/>
</dbReference>
<dbReference type="Proteomes" id="UP000183203">
    <property type="component" value="Unassembled WGS sequence"/>
</dbReference>
<keyword evidence="3" id="KW-0804">Transcription</keyword>
<dbReference type="Pfam" id="PF00356">
    <property type="entry name" value="LacI"/>
    <property type="match status" value="1"/>
</dbReference>
<protein>
    <submittedName>
        <fullName evidence="5">Transcriptional regulator, LacI family</fullName>
    </submittedName>
</protein>
<evidence type="ECO:0000313" key="6">
    <source>
        <dbReference type="Proteomes" id="UP000183203"/>
    </source>
</evidence>
<dbReference type="GO" id="GO:0000976">
    <property type="term" value="F:transcription cis-regulatory region binding"/>
    <property type="evidence" value="ECO:0007669"/>
    <property type="project" value="TreeGrafter"/>
</dbReference>
<dbReference type="InterPro" id="IPR000843">
    <property type="entry name" value="HTH_LacI"/>
</dbReference>
<dbReference type="Gene3D" id="1.10.260.40">
    <property type="entry name" value="lambda repressor-like DNA-binding domains"/>
    <property type="match status" value="1"/>
</dbReference>
<dbReference type="InterPro" id="IPR046335">
    <property type="entry name" value="LacI/GalR-like_sensor"/>
</dbReference>
<evidence type="ECO:0000256" key="2">
    <source>
        <dbReference type="ARBA" id="ARBA00023125"/>
    </source>
</evidence>
<proteinExistence type="predicted"/>
<dbReference type="AlphaFoldDB" id="A0A1G6IA43"/>
<feature type="domain" description="HTH lacI-type" evidence="4">
    <location>
        <begin position="6"/>
        <end position="60"/>
    </location>
</feature>
<dbReference type="STRING" id="993073.AS029_05955"/>
<dbReference type="PROSITE" id="PS00356">
    <property type="entry name" value="HTH_LACI_1"/>
    <property type="match status" value="1"/>
</dbReference>
<evidence type="ECO:0000259" key="4">
    <source>
        <dbReference type="PROSITE" id="PS50932"/>
    </source>
</evidence>
<evidence type="ECO:0000256" key="1">
    <source>
        <dbReference type="ARBA" id="ARBA00023015"/>
    </source>
</evidence>
<gene>
    <name evidence="5" type="ORF">SAMN05216418_1447</name>
</gene>